<sequence>MIQEHHCHNRTTEVWSRPLVLSLAVPQMAMTLTSVVFNVAVILIIVCTKDLHKPICILFCNLAVSDFLTSSSGFWIATMFIMKPESTMAGTNEILKAYSSYIIAILATIYNLVAIGIERYLAVAESLWTWHRITRNQVLAVVFVIWVFAFFLGFMPMMGWNCLGKDNTSALYGPLCIDYLLFIAIPHSMVALILPFFTYINIIGFLRKQKMSMGALGQRHSTYHLAEIQVVRTSVLIWVLALFSYTPFFVGVVFDAVTQRCLGDLFPGIYIFRNLTAMMITINSLGNPIIYTLSVKKLGHRLKTLRCPSNNRIEIKL</sequence>
<dbReference type="AlphaFoldDB" id="A0A9Q0XBV0"/>
<evidence type="ECO:0000313" key="13">
    <source>
        <dbReference type="Proteomes" id="UP001142489"/>
    </source>
</evidence>
<name>A0A9Q0XBV0_9SAUR</name>
<proteinExistence type="inferred from homology"/>
<keyword evidence="7 9" id="KW-0675">Receptor</keyword>
<feature type="transmembrane region" description="Helical" evidence="10">
    <location>
        <begin position="97"/>
        <end position="117"/>
    </location>
</feature>
<evidence type="ECO:0000256" key="7">
    <source>
        <dbReference type="ARBA" id="ARBA00023170"/>
    </source>
</evidence>
<comment type="similarity">
    <text evidence="9">Belongs to the G-protein coupled receptor 1 family.</text>
</comment>
<dbReference type="PANTHER" id="PTHR22750">
    <property type="entry name" value="G-PROTEIN COUPLED RECEPTOR"/>
    <property type="match status" value="1"/>
</dbReference>
<dbReference type="GO" id="GO:0005886">
    <property type="term" value="C:plasma membrane"/>
    <property type="evidence" value="ECO:0007669"/>
    <property type="project" value="UniProtKB-SubCell"/>
</dbReference>
<dbReference type="OrthoDB" id="9346248at2759"/>
<dbReference type="Proteomes" id="UP001142489">
    <property type="component" value="Unassembled WGS sequence"/>
</dbReference>
<evidence type="ECO:0000256" key="3">
    <source>
        <dbReference type="ARBA" id="ARBA00022692"/>
    </source>
</evidence>
<dbReference type="SUPFAM" id="SSF81321">
    <property type="entry name" value="Family A G protein-coupled receptor-like"/>
    <property type="match status" value="1"/>
</dbReference>
<feature type="transmembrane region" description="Helical" evidence="10">
    <location>
        <begin position="28"/>
        <end position="48"/>
    </location>
</feature>
<evidence type="ECO:0000256" key="6">
    <source>
        <dbReference type="ARBA" id="ARBA00023136"/>
    </source>
</evidence>
<dbReference type="PROSITE" id="PS00237">
    <property type="entry name" value="G_PROTEIN_RECEP_F1_1"/>
    <property type="match status" value="1"/>
</dbReference>
<dbReference type="InterPro" id="IPR017452">
    <property type="entry name" value="GPCR_Rhodpsn_7TM"/>
</dbReference>
<evidence type="ECO:0000256" key="10">
    <source>
        <dbReference type="SAM" id="Phobius"/>
    </source>
</evidence>
<dbReference type="InterPro" id="IPR000276">
    <property type="entry name" value="GPCR_Rhodpsn"/>
</dbReference>
<evidence type="ECO:0000256" key="5">
    <source>
        <dbReference type="ARBA" id="ARBA00023040"/>
    </source>
</evidence>
<feature type="transmembrane region" description="Helical" evidence="10">
    <location>
        <begin position="269"/>
        <end position="293"/>
    </location>
</feature>
<evidence type="ECO:0000256" key="2">
    <source>
        <dbReference type="ARBA" id="ARBA00022475"/>
    </source>
</evidence>
<feature type="transmembrane region" description="Helical" evidence="10">
    <location>
        <begin position="179"/>
        <end position="206"/>
    </location>
</feature>
<comment type="subcellular location">
    <subcellularLocation>
        <location evidence="1">Cell membrane</location>
        <topology evidence="1">Multi-pass membrane protein</topology>
    </subcellularLocation>
</comment>
<keyword evidence="13" id="KW-1185">Reference proteome</keyword>
<comment type="caution">
    <text evidence="12">The sequence shown here is derived from an EMBL/GenBank/DDBJ whole genome shotgun (WGS) entry which is preliminary data.</text>
</comment>
<dbReference type="Gene3D" id="1.20.1070.10">
    <property type="entry name" value="Rhodopsin 7-helix transmembrane proteins"/>
    <property type="match status" value="1"/>
</dbReference>
<dbReference type="PROSITE" id="PS50262">
    <property type="entry name" value="G_PROTEIN_RECEP_F1_2"/>
    <property type="match status" value="1"/>
</dbReference>
<keyword evidence="3 9" id="KW-0812">Transmembrane</keyword>
<evidence type="ECO:0000256" key="8">
    <source>
        <dbReference type="ARBA" id="ARBA00023224"/>
    </source>
</evidence>
<keyword evidence="2" id="KW-1003">Cell membrane</keyword>
<keyword evidence="5 9" id="KW-0297">G-protein coupled receptor</keyword>
<keyword evidence="4 10" id="KW-1133">Transmembrane helix</keyword>
<keyword evidence="6 10" id="KW-0472">Membrane</keyword>
<organism evidence="12 13">
    <name type="scientific">Phrynocephalus forsythii</name>
    <dbReference type="NCBI Taxonomy" id="171643"/>
    <lineage>
        <taxon>Eukaryota</taxon>
        <taxon>Metazoa</taxon>
        <taxon>Chordata</taxon>
        <taxon>Craniata</taxon>
        <taxon>Vertebrata</taxon>
        <taxon>Euteleostomi</taxon>
        <taxon>Lepidosauria</taxon>
        <taxon>Squamata</taxon>
        <taxon>Bifurcata</taxon>
        <taxon>Unidentata</taxon>
        <taxon>Episquamata</taxon>
        <taxon>Toxicofera</taxon>
        <taxon>Iguania</taxon>
        <taxon>Acrodonta</taxon>
        <taxon>Agamidae</taxon>
        <taxon>Agaminae</taxon>
        <taxon>Phrynocephalus</taxon>
    </lineage>
</organism>
<feature type="domain" description="G-protein coupled receptors family 1 profile" evidence="11">
    <location>
        <begin position="37"/>
        <end position="291"/>
    </location>
</feature>
<feature type="transmembrane region" description="Helical" evidence="10">
    <location>
        <begin position="235"/>
        <end position="257"/>
    </location>
</feature>
<evidence type="ECO:0000259" key="11">
    <source>
        <dbReference type="PROSITE" id="PS50262"/>
    </source>
</evidence>
<accession>A0A9Q0XBV0</accession>
<keyword evidence="8 9" id="KW-0807">Transducer</keyword>
<dbReference type="PRINTS" id="PR00237">
    <property type="entry name" value="GPCRRHODOPSN"/>
</dbReference>
<gene>
    <name evidence="12" type="ORF">JRQ81_008144</name>
</gene>
<evidence type="ECO:0000313" key="12">
    <source>
        <dbReference type="EMBL" id="KAJ7308870.1"/>
    </source>
</evidence>
<reference evidence="12" key="1">
    <citation type="journal article" date="2023" name="DNA Res.">
        <title>Chromosome-level genome assembly of Phrynocephalus forsythii using third-generation DNA sequencing and Hi-C analysis.</title>
        <authorList>
            <person name="Qi Y."/>
            <person name="Zhao W."/>
            <person name="Zhao Y."/>
            <person name="Niu C."/>
            <person name="Cao S."/>
            <person name="Zhang Y."/>
        </authorList>
    </citation>
    <scope>NUCLEOTIDE SEQUENCE</scope>
    <source>
        <tissue evidence="12">Muscle</tissue>
    </source>
</reference>
<dbReference type="EMBL" id="JAPFRF010000017">
    <property type="protein sequence ID" value="KAJ7308870.1"/>
    <property type="molecule type" value="Genomic_DNA"/>
</dbReference>
<dbReference type="GO" id="GO:0004930">
    <property type="term" value="F:G protein-coupled receptor activity"/>
    <property type="evidence" value="ECO:0007669"/>
    <property type="project" value="UniProtKB-KW"/>
</dbReference>
<feature type="transmembrane region" description="Helical" evidence="10">
    <location>
        <begin position="55"/>
        <end position="77"/>
    </location>
</feature>
<evidence type="ECO:0000256" key="4">
    <source>
        <dbReference type="ARBA" id="ARBA00022989"/>
    </source>
</evidence>
<feature type="transmembrane region" description="Helical" evidence="10">
    <location>
        <begin position="138"/>
        <end position="159"/>
    </location>
</feature>
<protein>
    <recommendedName>
        <fullName evidence="11">G-protein coupled receptors family 1 profile domain-containing protein</fullName>
    </recommendedName>
</protein>
<evidence type="ECO:0000256" key="9">
    <source>
        <dbReference type="RuleBase" id="RU000688"/>
    </source>
</evidence>
<dbReference type="Pfam" id="PF00001">
    <property type="entry name" value="7tm_1"/>
    <property type="match status" value="1"/>
</dbReference>
<evidence type="ECO:0000256" key="1">
    <source>
        <dbReference type="ARBA" id="ARBA00004651"/>
    </source>
</evidence>